<dbReference type="AlphaFoldDB" id="T1HMI8"/>
<dbReference type="EMBL" id="ACPB03010289">
    <property type="status" value="NOT_ANNOTATED_CDS"/>
    <property type="molecule type" value="Genomic_DNA"/>
</dbReference>
<comment type="similarity">
    <text evidence="5 6">Belongs to the anion channel-forming bestrophin (TC 1.A.46) family. Calcium-sensitive chloride channel subfamily.</text>
</comment>
<keyword evidence="6" id="KW-0406">Ion transport</keyword>
<sequence length="373" mass="43852">MTVTYTAQVASCKRFGCFWKLLLRWKGSIYKLLWPNLFVYVMLYSTLSLTYRFLLNEDQKTTFEKLSLHCQTYGDLIPVSFVLGFYVSIVIKRWWDQYTCIPWPDSLAVLINAFLSGEDERSRMMRRTIVRYACLSLTITLRMMCPTVKKRFPTIEHMVEAGLMLPNERKTFEILEEKTVHPKYWLPLVWAASIITRARREDRVKNDFALKTLIDEVNKFRSGCGSLLNYDWISVPLVYTQVVTLAVFTYFTASLMGNQYLNPQKGYPTHTIDLVVPIFTLLQFFFYMGWLMVAETLVNPFGEDDDDFEVNWLIDRNLQISYLIVDEVHEDHPALIKDQYWEEVFPTELPYTEAAKQYYIEPFLGSTQDVEVP</sequence>
<keyword evidence="3 6" id="KW-1133">Transmembrane helix</keyword>
<evidence type="ECO:0000256" key="2">
    <source>
        <dbReference type="ARBA" id="ARBA00022692"/>
    </source>
</evidence>
<keyword evidence="6" id="KW-0868">Chloride</keyword>
<evidence type="ECO:0000256" key="6">
    <source>
        <dbReference type="RuleBase" id="RU363126"/>
    </source>
</evidence>
<reference evidence="7" key="1">
    <citation type="submission" date="2015-05" db="UniProtKB">
        <authorList>
            <consortium name="EnsemblMetazoa"/>
        </authorList>
    </citation>
    <scope>IDENTIFICATION</scope>
</reference>
<dbReference type="InterPro" id="IPR021134">
    <property type="entry name" value="Bestrophin-like"/>
</dbReference>
<proteinExistence type="inferred from homology"/>
<dbReference type="Pfam" id="PF01062">
    <property type="entry name" value="Bestrophin"/>
    <property type="match status" value="1"/>
</dbReference>
<accession>T1HMI8</accession>
<comment type="subcellular location">
    <subcellularLocation>
        <location evidence="6">Cell membrane</location>
        <topology evidence="6">Multi-pass membrane protein</topology>
    </subcellularLocation>
    <subcellularLocation>
        <location evidence="1">Membrane</location>
    </subcellularLocation>
</comment>
<keyword evidence="6" id="KW-0407">Ion channel</keyword>
<dbReference type="EnsemblMetazoa" id="RPRC005262-RA">
    <property type="protein sequence ID" value="RPRC005262-PA"/>
    <property type="gene ID" value="RPRC005262"/>
</dbReference>
<evidence type="ECO:0000256" key="1">
    <source>
        <dbReference type="ARBA" id="ARBA00004370"/>
    </source>
</evidence>
<keyword evidence="6" id="KW-1003">Cell membrane</keyword>
<dbReference type="OMA" id="FIDNIAC"/>
<dbReference type="InParanoid" id="T1HMI8"/>
<dbReference type="PANTHER" id="PTHR10736">
    <property type="entry name" value="BESTROPHIN"/>
    <property type="match status" value="1"/>
</dbReference>
<evidence type="ECO:0000313" key="8">
    <source>
        <dbReference type="Proteomes" id="UP000015103"/>
    </source>
</evidence>
<evidence type="ECO:0000256" key="5">
    <source>
        <dbReference type="ARBA" id="ARBA00034769"/>
    </source>
</evidence>
<evidence type="ECO:0000313" key="7">
    <source>
        <dbReference type="EnsemblMetazoa" id="RPRC005262-PA"/>
    </source>
</evidence>
<evidence type="ECO:0000256" key="3">
    <source>
        <dbReference type="ARBA" id="ARBA00022989"/>
    </source>
</evidence>
<keyword evidence="2 6" id="KW-0812">Transmembrane</keyword>
<comment type="function">
    <text evidence="6">Forms chloride channels.</text>
</comment>
<dbReference type="eggNOG" id="KOG3547">
    <property type="taxonomic scope" value="Eukaryota"/>
</dbReference>
<dbReference type="InterPro" id="IPR000615">
    <property type="entry name" value="Bestrophin"/>
</dbReference>
<dbReference type="PANTHER" id="PTHR10736:SF65">
    <property type="entry name" value="BESTROPHIN 1, ISOFORM C-RELATED"/>
    <property type="match status" value="1"/>
</dbReference>
<feature type="transmembrane region" description="Helical" evidence="6">
    <location>
        <begin position="76"/>
        <end position="95"/>
    </location>
</feature>
<dbReference type="VEuPathDB" id="VectorBase:RPRC005262"/>
<dbReference type="FunCoup" id="T1HMI8">
    <property type="interactions" value="22"/>
</dbReference>
<feature type="transmembrane region" description="Helical" evidence="6">
    <location>
        <begin position="232"/>
        <end position="253"/>
    </location>
</feature>
<organism evidence="7 8">
    <name type="scientific">Rhodnius prolixus</name>
    <name type="common">Triatomid bug</name>
    <dbReference type="NCBI Taxonomy" id="13249"/>
    <lineage>
        <taxon>Eukaryota</taxon>
        <taxon>Metazoa</taxon>
        <taxon>Ecdysozoa</taxon>
        <taxon>Arthropoda</taxon>
        <taxon>Hexapoda</taxon>
        <taxon>Insecta</taxon>
        <taxon>Pterygota</taxon>
        <taxon>Neoptera</taxon>
        <taxon>Paraneoptera</taxon>
        <taxon>Hemiptera</taxon>
        <taxon>Heteroptera</taxon>
        <taxon>Panheteroptera</taxon>
        <taxon>Cimicomorpha</taxon>
        <taxon>Reduviidae</taxon>
        <taxon>Triatominae</taxon>
        <taxon>Rhodnius</taxon>
    </lineage>
</organism>
<name>T1HMI8_RHOPR</name>
<dbReference type="GO" id="GO:0005254">
    <property type="term" value="F:chloride channel activity"/>
    <property type="evidence" value="ECO:0007669"/>
    <property type="project" value="UniProtKB-KW"/>
</dbReference>
<keyword evidence="4 6" id="KW-0472">Membrane</keyword>
<dbReference type="GO" id="GO:0034707">
    <property type="term" value="C:chloride channel complex"/>
    <property type="evidence" value="ECO:0007669"/>
    <property type="project" value="UniProtKB-KW"/>
</dbReference>
<feature type="transmembrane region" description="Helical" evidence="6">
    <location>
        <begin position="274"/>
        <end position="293"/>
    </location>
</feature>
<dbReference type="Proteomes" id="UP000015103">
    <property type="component" value="Unassembled WGS sequence"/>
</dbReference>
<dbReference type="HOGENOM" id="CLU_018069_0_1_1"/>
<dbReference type="GO" id="GO:0005886">
    <property type="term" value="C:plasma membrane"/>
    <property type="evidence" value="ECO:0007669"/>
    <property type="project" value="UniProtKB-SubCell"/>
</dbReference>
<keyword evidence="8" id="KW-1185">Reference proteome</keyword>
<evidence type="ECO:0000256" key="4">
    <source>
        <dbReference type="ARBA" id="ARBA00023136"/>
    </source>
</evidence>
<feature type="transmembrane region" description="Helical" evidence="6">
    <location>
        <begin position="37"/>
        <end position="55"/>
    </location>
</feature>
<keyword evidence="6" id="KW-0813">Transport</keyword>
<protein>
    <recommendedName>
        <fullName evidence="6">Bestrophin homolog</fullName>
    </recommendedName>
</protein>
<keyword evidence="6" id="KW-0869">Chloride channel</keyword>